<reference evidence="2" key="1">
    <citation type="submission" date="2019-08" db="EMBL/GenBank/DDBJ databases">
        <authorList>
            <person name="Kucharzyk K."/>
            <person name="Murdoch R.W."/>
            <person name="Higgins S."/>
            <person name="Loffler F."/>
        </authorList>
    </citation>
    <scope>NUCLEOTIDE SEQUENCE</scope>
</reference>
<name>A0A644ZXV9_9ZZZZ</name>
<dbReference type="GO" id="GO:0051301">
    <property type="term" value="P:cell division"/>
    <property type="evidence" value="ECO:0007669"/>
    <property type="project" value="UniProtKB-KW"/>
</dbReference>
<feature type="domain" description="LysM" evidence="1">
    <location>
        <begin position="32"/>
        <end position="83"/>
    </location>
</feature>
<accession>A0A644ZXV9</accession>
<keyword evidence="2" id="KW-0132">Cell division</keyword>
<comment type="caution">
    <text evidence="2">The sequence shown here is derived from an EMBL/GenBank/DDBJ whole genome shotgun (WGS) entry which is preliminary data.</text>
</comment>
<protein>
    <submittedName>
        <fullName evidence="2">Cell division suppressor protein YneA</fullName>
    </submittedName>
</protein>
<evidence type="ECO:0000313" key="2">
    <source>
        <dbReference type="EMBL" id="MPM45810.1"/>
    </source>
</evidence>
<dbReference type="InterPro" id="IPR036779">
    <property type="entry name" value="LysM_dom_sf"/>
</dbReference>
<gene>
    <name evidence="2" type="primary">yneA_6</name>
    <name evidence="2" type="ORF">SDC9_92502</name>
</gene>
<dbReference type="SUPFAM" id="SSF54106">
    <property type="entry name" value="LysM domain"/>
    <property type="match status" value="1"/>
</dbReference>
<evidence type="ECO:0000259" key="1">
    <source>
        <dbReference type="PROSITE" id="PS51782"/>
    </source>
</evidence>
<dbReference type="Pfam" id="PF01476">
    <property type="entry name" value="LysM"/>
    <property type="match status" value="1"/>
</dbReference>
<dbReference type="AlphaFoldDB" id="A0A644ZXV9"/>
<dbReference type="Gene3D" id="3.10.350.10">
    <property type="entry name" value="LysM domain"/>
    <property type="match status" value="1"/>
</dbReference>
<proteinExistence type="predicted"/>
<dbReference type="EMBL" id="VSSQ01011023">
    <property type="protein sequence ID" value="MPM45810.1"/>
    <property type="molecule type" value="Genomic_DNA"/>
</dbReference>
<dbReference type="InterPro" id="IPR018392">
    <property type="entry name" value="LysM"/>
</dbReference>
<dbReference type="CDD" id="cd00118">
    <property type="entry name" value="LysM"/>
    <property type="match status" value="1"/>
</dbReference>
<organism evidence="2">
    <name type="scientific">bioreactor metagenome</name>
    <dbReference type="NCBI Taxonomy" id="1076179"/>
    <lineage>
        <taxon>unclassified sequences</taxon>
        <taxon>metagenomes</taxon>
        <taxon>ecological metagenomes</taxon>
    </lineage>
</organism>
<sequence>MKKLLVMLCMSIAIYSGYNMVTMEASTHWRHEQVVVHGGDTLWAIADRWAQDGEDVRAVIYRICEANKLENNTYLMPGQKLVIPVRANPEYLAQK</sequence>
<dbReference type="PROSITE" id="PS51782">
    <property type="entry name" value="LYSM"/>
    <property type="match status" value="1"/>
</dbReference>
<keyword evidence="2" id="KW-0131">Cell cycle</keyword>